<dbReference type="Gene3D" id="3.40.50.11260">
    <property type="match status" value="1"/>
</dbReference>
<evidence type="ECO:0000256" key="9">
    <source>
        <dbReference type="HAMAP-Rule" id="MF_00505"/>
    </source>
</evidence>
<evidence type="ECO:0000256" key="7">
    <source>
        <dbReference type="ARBA" id="ARBA00023016"/>
    </source>
</evidence>
<dbReference type="RefSeq" id="WP_007414116.1">
    <property type="nucleotide sequence ID" value="NZ_ABOX02000007.1"/>
</dbReference>
<organism evidence="11 12">
    <name type="scientific">Pedosphaera parvula (strain Ellin514)</name>
    <dbReference type="NCBI Taxonomy" id="320771"/>
    <lineage>
        <taxon>Bacteria</taxon>
        <taxon>Pseudomonadati</taxon>
        <taxon>Verrucomicrobiota</taxon>
        <taxon>Pedosphaerae</taxon>
        <taxon>Pedosphaerales</taxon>
        <taxon>Pedosphaeraceae</taxon>
        <taxon>Pedosphaera</taxon>
    </lineage>
</organism>
<dbReference type="Gene3D" id="1.20.120.790">
    <property type="entry name" value="Heat shock protein 90, C-terminal domain"/>
    <property type="match status" value="1"/>
</dbReference>
<dbReference type="FunFam" id="1.20.120.790:FF:000004">
    <property type="entry name" value="Heat shock protein 75 kDa"/>
    <property type="match status" value="1"/>
</dbReference>
<comment type="subunit">
    <text evidence="9">Homodimer.</text>
</comment>
<keyword evidence="12" id="KW-1185">Reference proteome</keyword>
<comment type="function">
    <text evidence="9">Molecular chaperone. Has ATPase activity.</text>
</comment>
<accession>B9XE68</accession>
<gene>
    <name evidence="9" type="primary">htpG</name>
    <name evidence="11" type="ORF">Cflav_PD4622</name>
</gene>
<comment type="subcellular location">
    <subcellularLocation>
        <location evidence="1 9">Cytoplasm</location>
    </subcellularLocation>
</comment>
<dbReference type="Gene3D" id="3.30.565.10">
    <property type="entry name" value="Histidine kinase-like ATPase, C-terminal domain"/>
    <property type="match status" value="1"/>
</dbReference>
<dbReference type="InterPro" id="IPR037196">
    <property type="entry name" value="HSP90_C"/>
</dbReference>
<dbReference type="NCBIfam" id="NF003555">
    <property type="entry name" value="PRK05218.1"/>
    <property type="match status" value="1"/>
</dbReference>
<feature type="region of interest" description="C" evidence="9">
    <location>
        <begin position="533"/>
        <end position="614"/>
    </location>
</feature>
<sequence>MSTTEKHHFQAEIQQLLDIVIHSLYTDKEIFVRELISNAADACEKLRFTQSSGQPVYQPEIAPAISITTQDDAITFTDTGVGMTHGELVENLGTIAHSGTKAFLKQLAEDKKPDAKLIGQFGVGFYSAFMAANKVTVLSRSAIPDEQGWRWISEGTGGYEIEPAGDLPRGTKITLHLKEDAKDFAKADTIEQIIKRYSGFVQFPIELNGKRLNTIQAIWARSKNEIKEEEYNEFYQYVGHDHDNPLYRLHFTADAPLSIQALLFVPARNFESMGMARTESEVNLYCRKVLIQAKAKGLFPEWLRFLKGVVDSEDLPLNISRETMQDTSLMKKLNQVLTSRFLKFLEEQSEKDTATYEKFYGQFNRFLKEGIVTDFTHKQALGKLLRYESSMLEKGKQTSLADYVKRMGSEQKEIYYLIVPSREAAESSPYFEVFKERKLEVLFLYDPWDEFVMEHLHEFEGKNLGSAEKAELDLTEAKKEGALSDEEAQNLAKWIKETLADRVGEVRASKRLVESPAVIMDSDKFMTSSMRRIMKSMKKDNEEQTPFKQDLEINPSHPIMNRLEKMRHTDTALAGKVVEQVLDNARVAAGLLEDPRTMLKRLNELLEQVLVTKG</sequence>
<feature type="binding site" evidence="10">
    <location>
        <position position="171"/>
    </location>
    <ligand>
        <name>ATP</name>
        <dbReference type="ChEBI" id="CHEBI:30616"/>
    </ligand>
</feature>
<evidence type="ECO:0000313" key="12">
    <source>
        <dbReference type="Proteomes" id="UP000003688"/>
    </source>
</evidence>
<evidence type="ECO:0000256" key="10">
    <source>
        <dbReference type="PIRSR" id="PIRSR002583-1"/>
    </source>
</evidence>
<dbReference type="FunFam" id="3.30.565.10:FF:000009">
    <property type="entry name" value="Molecular chaperone HtpG"/>
    <property type="match status" value="1"/>
</dbReference>
<dbReference type="InterPro" id="IPR020568">
    <property type="entry name" value="Ribosomal_Su5_D2-typ_SF"/>
</dbReference>
<keyword evidence="6" id="KW-0809">Transit peptide</keyword>
<dbReference type="PRINTS" id="PR00775">
    <property type="entry name" value="HEATSHOCK90"/>
</dbReference>
<dbReference type="FunFam" id="3.30.230.80:FF:000004">
    <property type="entry name" value="Heat shock protein 75 kDa"/>
    <property type="match status" value="1"/>
</dbReference>
<keyword evidence="4 9" id="KW-0547">Nucleotide-binding</keyword>
<dbReference type="SUPFAM" id="SSF55874">
    <property type="entry name" value="ATPase domain of HSP90 chaperone/DNA topoisomerase II/histidine kinase"/>
    <property type="match status" value="1"/>
</dbReference>
<dbReference type="EMBL" id="ABOX02000007">
    <property type="protein sequence ID" value="EEF61959.1"/>
    <property type="molecule type" value="Genomic_DNA"/>
</dbReference>
<feature type="binding site" evidence="10">
    <location>
        <position position="38"/>
    </location>
    <ligand>
        <name>ATP</name>
        <dbReference type="ChEBI" id="CHEBI:30616"/>
    </ligand>
</feature>
<dbReference type="InterPro" id="IPR001404">
    <property type="entry name" value="Hsp90_fam"/>
</dbReference>
<dbReference type="GO" id="GO:0140662">
    <property type="term" value="F:ATP-dependent protein folding chaperone"/>
    <property type="evidence" value="ECO:0007669"/>
    <property type="project" value="InterPro"/>
</dbReference>
<dbReference type="FunFam" id="3.40.50.11260:FF:000004">
    <property type="entry name" value="Heat shock protein 75 mitochondrial"/>
    <property type="match status" value="1"/>
</dbReference>
<name>B9XE68_PEDPL</name>
<feature type="binding site" evidence="10">
    <location>
        <position position="34"/>
    </location>
    <ligand>
        <name>ATP</name>
        <dbReference type="ChEBI" id="CHEBI:30616"/>
    </ligand>
</feature>
<reference evidence="11 12" key="1">
    <citation type="journal article" date="2011" name="J. Bacteriol.">
        <title>Genome sequence of 'Pedosphaera parvula' Ellin514, an aerobic Verrucomicrobial isolate from pasture soil.</title>
        <authorList>
            <person name="Kant R."/>
            <person name="van Passel M.W."/>
            <person name="Sangwan P."/>
            <person name="Palva A."/>
            <person name="Lucas S."/>
            <person name="Copeland A."/>
            <person name="Lapidus A."/>
            <person name="Glavina Del Rio T."/>
            <person name="Dalin E."/>
            <person name="Tice H."/>
            <person name="Bruce D."/>
            <person name="Goodwin L."/>
            <person name="Pitluck S."/>
            <person name="Chertkov O."/>
            <person name="Larimer F.W."/>
            <person name="Land M.L."/>
            <person name="Hauser L."/>
            <person name="Brettin T.S."/>
            <person name="Detter J.C."/>
            <person name="Han S."/>
            <person name="de Vos W.M."/>
            <person name="Janssen P.H."/>
            <person name="Smidt H."/>
        </authorList>
    </citation>
    <scope>NUCLEOTIDE SEQUENCE [LARGE SCALE GENOMIC DNA]</scope>
    <source>
        <strain evidence="11 12">Ellin514</strain>
    </source>
</reference>
<proteinExistence type="inferred from homology"/>
<dbReference type="CDD" id="cd16927">
    <property type="entry name" value="HATPase_Hsp90-like"/>
    <property type="match status" value="1"/>
</dbReference>
<keyword evidence="3 9" id="KW-0963">Cytoplasm</keyword>
<feature type="binding site" evidence="10">
    <location>
        <position position="78"/>
    </location>
    <ligand>
        <name>ATP</name>
        <dbReference type="ChEBI" id="CHEBI:30616"/>
    </ligand>
</feature>
<evidence type="ECO:0000256" key="5">
    <source>
        <dbReference type="ARBA" id="ARBA00022840"/>
    </source>
</evidence>
<dbReference type="GO" id="GO:0016887">
    <property type="term" value="F:ATP hydrolysis activity"/>
    <property type="evidence" value="ECO:0007669"/>
    <property type="project" value="InterPro"/>
</dbReference>
<evidence type="ECO:0000256" key="8">
    <source>
        <dbReference type="ARBA" id="ARBA00023186"/>
    </source>
</evidence>
<dbReference type="Gene3D" id="3.30.230.80">
    <property type="match status" value="1"/>
</dbReference>
<dbReference type="GO" id="GO:0005524">
    <property type="term" value="F:ATP binding"/>
    <property type="evidence" value="ECO:0007669"/>
    <property type="project" value="UniProtKB-UniRule"/>
</dbReference>
<evidence type="ECO:0000256" key="4">
    <source>
        <dbReference type="ARBA" id="ARBA00022741"/>
    </source>
</evidence>
<evidence type="ECO:0000313" key="11">
    <source>
        <dbReference type="EMBL" id="EEF61959.1"/>
    </source>
</evidence>
<dbReference type="GO" id="GO:0051082">
    <property type="term" value="F:unfolded protein binding"/>
    <property type="evidence" value="ECO:0007669"/>
    <property type="project" value="UniProtKB-UniRule"/>
</dbReference>
<feature type="binding site" evidence="10">
    <location>
        <begin position="98"/>
        <end position="99"/>
    </location>
    <ligand>
        <name>ATP</name>
        <dbReference type="ChEBI" id="CHEBI:30616"/>
    </ligand>
</feature>
<dbReference type="GO" id="GO:0070013">
    <property type="term" value="C:intracellular organelle lumen"/>
    <property type="evidence" value="ECO:0007669"/>
    <property type="project" value="UniProtKB-ARBA"/>
</dbReference>
<dbReference type="InterPro" id="IPR020575">
    <property type="entry name" value="Hsp90_N"/>
</dbReference>
<feature type="binding site" evidence="10">
    <location>
        <begin position="120"/>
        <end position="125"/>
    </location>
    <ligand>
        <name>ATP</name>
        <dbReference type="ChEBI" id="CHEBI:30616"/>
    </ligand>
</feature>
<evidence type="ECO:0000256" key="2">
    <source>
        <dbReference type="ARBA" id="ARBA00008239"/>
    </source>
</evidence>
<keyword evidence="8 9" id="KW-0143">Chaperone</keyword>
<evidence type="ECO:0000256" key="1">
    <source>
        <dbReference type="ARBA" id="ARBA00004496"/>
    </source>
</evidence>
<dbReference type="PANTHER" id="PTHR11528">
    <property type="entry name" value="HEAT SHOCK PROTEIN 90 FAMILY MEMBER"/>
    <property type="match status" value="1"/>
</dbReference>
<comment type="similarity">
    <text evidence="2 9">Belongs to the heat shock protein 90 family.</text>
</comment>
<feature type="binding site" evidence="10">
    <location>
        <position position="321"/>
    </location>
    <ligand>
        <name>ATP</name>
        <dbReference type="ChEBI" id="CHEBI:30616"/>
    </ligand>
</feature>
<evidence type="ECO:0000256" key="6">
    <source>
        <dbReference type="ARBA" id="ARBA00022946"/>
    </source>
</evidence>
<feature type="region of interest" description="A; substrate-binding" evidence="9">
    <location>
        <begin position="1"/>
        <end position="321"/>
    </location>
</feature>
<dbReference type="GO" id="GO:0005737">
    <property type="term" value="C:cytoplasm"/>
    <property type="evidence" value="ECO:0007669"/>
    <property type="project" value="UniProtKB-SubCell"/>
</dbReference>
<dbReference type="InterPro" id="IPR036890">
    <property type="entry name" value="HATPase_C_sf"/>
</dbReference>
<comment type="caution">
    <text evidence="9">Lacks conserved residue(s) required for the propagation of feature annotation.</text>
</comment>
<dbReference type="SUPFAM" id="SSF110942">
    <property type="entry name" value="HSP90 C-terminal domain"/>
    <property type="match status" value="1"/>
</dbReference>
<dbReference type="Pfam" id="PF13589">
    <property type="entry name" value="HATPase_c_3"/>
    <property type="match status" value="1"/>
</dbReference>
<feature type="binding site" evidence="10">
    <location>
        <position position="83"/>
    </location>
    <ligand>
        <name>ATP</name>
        <dbReference type="ChEBI" id="CHEBI:30616"/>
    </ligand>
</feature>
<dbReference type="Proteomes" id="UP000003688">
    <property type="component" value="Unassembled WGS sequence"/>
</dbReference>
<dbReference type="SUPFAM" id="SSF54211">
    <property type="entry name" value="Ribosomal protein S5 domain 2-like"/>
    <property type="match status" value="1"/>
</dbReference>
<keyword evidence="7 9" id="KW-0346">Stress response</keyword>
<dbReference type="STRING" id="320771.Cflav_PD4622"/>
<dbReference type="OrthoDB" id="9802640at2"/>
<feature type="binding site" evidence="10">
    <location>
        <position position="91"/>
    </location>
    <ligand>
        <name>ATP</name>
        <dbReference type="ChEBI" id="CHEBI:30616"/>
    </ligand>
</feature>
<keyword evidence="5 9" id="KW-0067">ATP-binding</keyword>
<comment type="caution">
    <text evidence="11">The sequence shown here is derived from an EMBL/GenBank/DDBJ whole genome shotgun (WGS) entry which is preliminary data.</text>
</comment>
<dbReference type="Pfam" id="PF00183">
    <property type="entry name" value="HSP90"/>
    <property type="match status" value="1"/>
</dbReference>
<dbReference type="PIRSF" id="PIRSF002583">
    <property type="entry name" value="Hsp90"/>
    <property type="match status" value="1"/>
</dbReference>
<evidence type="ECO:0000256" key="3">
    <source>
        <dbReference type="ARBA" id="ARBA00022490"/>
    </source>
</evidence>
<protein>
    <recommendedName>
        <fullName evidence="9">Chaperone protein HtpG</fullName>
    </recommendedName>
    <alternativeName>
        <fullName evidence="9">Heat shock protein HtpG</fullName>
    </alternativeName>
    <alternativeName>
        <fullName evidence="9">High temperature protein G</fullName>
    </alternativeName>
</protein>
<dbReference type="AlphaFoldDB" id="B9XE68"/>
<dbReference type="HAMAP" id="MF_00505">
    <property type="entry name" value="HSP90"/>
    <property type="match status" value="1"/>
</dbReference>